<accession>A0A2X4TP38</accession>
<name>A0A2X4TP38_9NOCA</name>
<dbReference type="RefSeq" id="WP_197713475.1">
    <property type="nucleotide sequence ID" value="NZ_JAFBBL010000001.1"/>
</dbReference>
<dbReference type="KEGG" id="rcr:NCTC10994_00423"/>
<gene>
    <name evidence="1" type="ORF">NCTC10994_00423</name>
</gene>
<dbReference type="Pfam" id="PF04075">
    <property type="entry name" value="F420H2_quin_red"/>
    <property type="match status" value="1"/>
</dbReference>
<dbReference type="Gene3D" id="2.30.110.10">
    <property type="entry name" value="Electron Transport, Fmn-binding Protein, Chain A"/>
    <property type="match status" value="1"/>
</dbReference>
<dbReference type="SUPFAM" id="SSF50475">
    <property type="entry name" value="FMN-binding split barrel"/>
    <property type="match status" value="1"/>
</dbReference>
<evidence type="ECO:0000313" key="2">
    <source>
        <dbReference type="Proteomes" id="UP000249091"/>
    </source>
</evidence>
<dbReference type="Proteomes" id="UP000249091">
    <property type="component" value="Chromosome 1"/>
</dbReference>
<dbReference type="InterPro" id="IPR012349">
    <property type="entry name" value="Split_barrel_FMN-bd"/>
</dbReference>
<keyword evidence="2" id="KW-1185">Reference proteome</keyword>
<proteinExistence type="predicted"/>
<dbReference type="AlphaFoldDB" id="A0A2X4TP38"/>
<organism evidence="1 2">
    <name type="scientific">Rhodococcus coprophilus</name>
    <dbReference type="NCBI Taxonomy" id="38310"/>
    <lineage>
        <taxon>Bacteria</taxon>
        <taxon>Bacillati</taxon>
        <taxon>Actinomycetota</taxon>
        <taxon>Actinomycetes</taxon>
        <taxon>Mycobacteriales</taxon>
        <taxon>Nocardiaceae</taxon>
        <taxon>Rhodococcus</taxon>
    </lineage>
</organism>
<dbReference type="GO" id="GO:0016491">
    <property type="term" value="F:oxidoreductase activity"/>
    <property type="evidence" value="ECO:0007669"/>
    <property type="project" value="InterPro"/>
</dbReference>
<reference evidence="1 2" key="1">
    <citation type="submission" date="2018-06" db="EMBL/GenBank/DDBJ databases">
        <authorList>
            <consortium name="Pathogen Informatics"/>
            <person name="Doyle S."/>
        </authorList>
    </citation>
    <scope>NUCLEOTIDE SEQUENCE [LARGE SCALE GENOMIC DNA]</scope>
    <source>
        <strain evidence="1 2">NCTC10994</strain>
    </source>
</reference>
<dbReference type="EMBL" id="LS483468">
    <property type="protein sequence ID" value="SQI28673.1"/>
    <property type="molecule type" value="Genomic_DNA"/>
</dbReference>
<protein>
    <submittedName>
        <fullName evidence="1">Deazaflavin-dependent oxidoreductase, nitroreductase family</fullName>
    </submittedName>
</protein>
<evidence type="ECO:0000313" key="1">
    <source>
        <dbReference type="EMBL" id="SQI28673.1"/>
    </source>
</evidence>
<dbReference type="InterPro" id="IPR004378">
    <property type="entry name" value="F420H2_quin_Rdtase"/>
</dbReference>
<dbReference type="STRING" id="1219011.GCA_001895045_00143"/>
<sequence>MNPIQALKRRAIRGYDGLTRRMYRGGRPGPVARVMNRVAGRQYAAGLLSPGYAMTLEVIGRRSGQPVTLPVVVADYDGGRYLVSMLGEANWVRNVRAAHGRAVLHRHGSDTVHLEEIDPGERAPILRRYLDLAPGARPHFPIDRHAATAEFERIADRYPVFRVDAAT</sequence>